<reference evidence="1" key="1">
    <citation type="submission" date="2023-06" db="EMBL/GenBank/DDBJ databases">
        <title>Survivors Of The Sea: Transcriptome response of Skeletonema marinoi to long-term dormancy.</title>
        <authorList>
            <person name="Pinder M.I.M."/>
            <person name="Kourtchenko O."/>
            <person name="Robertson E.K."/>
            <person name="Larsson T."/>
            <person name="Maumus F."/>
            <person name="Osuna-Cruz C.M."/>
            <person name="Vancaester E."/>
            <person name="Stenow R."/>
            <person name="Vandepoele K."/>
            <person name="Ploug H."/>
            <person name="Bruchert V."/>
            <person name="Godhe A."/>
            <person name="Topel M."/>
        </authorList>
    </citation>
    <scope>NUCLEOTIDE SEQUENCE</scope>
    <source>
        <strain evidence="1">R05AC</strain>
    </source>
</reference>
<dbReference type="InterPro" id="IPR026906">
    <property type="entry name" value="LRR_5"/>
</dbReference>
<dbReference type="AlphaFoldDB" id="A0AAD8Y496"/>
<sequence length="605" mass="69773">MADHADDGHDYDGDIFVYRGGRAPQHVTHVRIDKSVEVIEEDAFRYCHQLVHVETHDGIRKVGSRAFFNCKLLRSINLKFAVEIGTSAFCRCGNLTDVEFGDKLETIGGSSFSDCISLKRINLPFIITIGAAAFWNCSVLTDVDISERLETIEKLAFFECDRLERIAIPLKRDLFEIDDDFVDMYTQFHHCEELVTVDIVGGIHKTVSSLHMESWRSEMEEEINRINQVLPDTQTRDKTDEIRQWMDSVLDKMNHYKAEHCRYVKEAITLLELALWKAKLDEKEDNSAEGRTKKAKLDVESARRERRVTCGADMVIKNTTSQRMLSWMQVETHDGIRRVDKYAFHKCKSLRRINLRSAVEIGVMAFYECENLKVAEFGDKLEIIELGAFYECSSPKYLKLPSITTIETAAFWMCSALTDIEFSERLETIGGRAFRSCECLQRIAIPLKRNLFPLFVRHDHNQIYGQFDGCDQLKTIDLVGGIHKTVASLHMESWRTEMNTEIDRINQVLPTTPTNEKSDEIRQWTGTVIDKMDFYKAEHYRYVKEAITLLELALWKAKLDEKEDNSAEGRTKKAKIDVDSARKERRITCGADMVIKNVLPFLQLE</sequence>
<comment type="caution">
    <text evidence="1">The sequence shown here is derived from an EMBL/GenBank/DDBJ whole genome shotgun (WGS) entry which is preliminary data.</text>
</comment>
<dbReference type="Pfam" id="PF13306">
    <property type="entry name" value="LRR_5"/>
    <property type="match status" value="2"/>
</dbReference>
<dbReference type="InterPro" id="IPR053139">
    <property type="entry name" value="Surface_bspA-like"/>
</dbReference>
<dbReference type="EMBL" id="JATAAI010000020">
    <property type="protein sequence ID" value="KAK1738541.1"/>
    <property type="molecule type" value="Genomic_DNA"/>
</dbReference>
<dbReference type="SUPFAM" id="SSF52058">
    <property type="entry name" value="L domain-like"/>
    <property type="match status" value="1"/>
</dbReference>
<accession>A0AAD8Y496</accession>
<keyword evidence="2" id="KW-1185">Reference proteome</keyword>
<dbReference type="InterPro" id="IPR032675">
    <property type="entry name" value="LRR_dom_sf"/>
</dbReference>
<dbReference type="PANTHER" id="PTHR45661:SF3">
    <property type="entry name" value="IG-LIKE DOMAIN-CONTAINING PROTEIN"/>
    <property type="match status" value="1"/>
</dbReference>
<organism evidence="1 2">
    <name type="scientific">Skeletonema marinoi</name>
    <dbReference type="NCBI Taxonomy" id="267567"/>
    <lineage>
        <taxon>Eukaryota</taxon>
        <taxon>Sar</taxon>
        <taxon>Stramenopiles</taxon>
        <taxon>Ochrophyta</taxon>
        <taxon>Bacillariophyta</taxon>
        <taxon>Coscinodiscophyceae</taxon>
        <taxon>Thalassiosirophycidae</taxon>
        <taxon>Thalassiosirales</taxon>
        <taxon>Skeletonemataceae</taxon>
        <taxon>Skeletonema</taxon>
        <taxon>Skeletonema marinoi-dohrnii complex</taxon>
    </lineage>
</organism>
<protein>
    <submittedName>
        <fullName evidence="1">Leucine-rich repeat domain-containing protein</fullName>
    </submittedName>
</protein>
<proteinExistence type="predicted"/>
<dbReference type="Proteomes" id="UP001224775">
    <property type="component" value="Unassembled WGS sequence"/>
</dbReference>
<evidence type="ECO:0000313" key="2">
    <source>
        <dbReference type="Proteomes" id="UP001224775"/>
    </source>
</evidence>
<dbReference type="Gene3D" id="3.80.10.10">
    <property type="entry name" value="Ribonuclease Inhibitor"/>
    <property type="match status" value="2"/>
</dbReference>
<name>A0AAD8Y496_9STRA</name>
<gene>
    <name evidence="1" type="ORF">QTG54_010571</name>
</gene>
<dbReference type="PANTHER" id="PTHR45661">
    <property type="entry name" value="SURFACE ANTIGEN"/>
    <property type="match status" value="1"/>
</dbReference>
<evidence type="ECO:0000313" key="1">
    <source>
        <dbReference type="EMBL" id="KAK1738541.1"/>
    </source>
</evidence>